<keyword evidence="4" id="KW-1185">Reference proteome</keyword>
<dbReference type="RefSeq" id="WP_346820181.1">
    <property type="nucleotide sequence ID" value="NZ_JBDKWZ010000002.1"/>
</dbReference>
<evidence type="ECO:0000256" key="1">
    <source>
        <dbReference type="ARBA" id="ARBA00022737"/>
    </source>
</evidence>
<accession>A0AAW9S7U6</accession>
<dbReference type="InterPro" id="IPR050708">
    <property type="entry name" value="T6SS_VgrG/RHS"/>
</dbReference>
<dbReference type="EMBL" id="JBDKWZ010000002">
    <property type="protein sequence ID" value="MEN7547398.1"/>
    <property type="molecule type" value="Genomic_DNA"/>
</dbReference>
<dbReference type="InterPro" id="IPR022385">
    <property type="entry name" value="Rhs_assc_core"/>
</dbReference>
<dbReference type="PANTHER" id="PTHR32305">
    <property type="match status" value="1"/>
</dbReference>
<feature type="domain" description="Teneurin-like YD-shell" evidence="2">
    <location>
        <begin position="9"/>
        <end position="89"/>
    </location>
</feature>
<dbReference type="Proteomes" id="UP001403385">
    <property type="component" value="Unassembled WGS sequence"/>
</dbReference>
<dbReference type="Gene3D" id="2.180.10.10">
    <property type="entry name" value="RHS repeat-associated core"/>
    <property type="match status" value="1"/>
</dbReference>
<gene>
    <name evidence="3" type="ORF">AAG747_05745</name>
</gene>
<name>A0AAW9S7U6_9BACT</name>
<protein>
    <submittedName>
        <fullName evidence="3">RHS repeat-associated core domain-containing protein</fullName>
    </submittedName>
</protein>
<dbReference type="PANTHER" id="PTHR32305:SF15">
    <property type="entry name" value="PROTEIN RHSA-RELATED"/>
    <property type="match status" value="1"/>
</dbReference>
<comment type="caution">
    <text evidence="3">The sequence shown here is derived from an EMBL/GenBank/DDBJ whole genome shotgun (WGS) entry which is preliminary data.</text>
</comment>
<evidence type="ECO:0000313" key="3">
    <source>
        <dbReference type="EMBL" id="MEN7547398.1"/>
    </source>
</evidence>
<evidence type="ECO:0000259" key="2">
    <source>
        <dbReference type="Pfam" id="PF25023"/>
    </source>
</evidence>
<sequence length="208" mass="23766">MPSAKIVKGETYSIVSDYLGTPCLMYNHIGNLVWQAELDIYGKIRTLERGSLQDCPFRYQGQYEDAETGLYYNRFRYYSPESGTYISQDPIGLKGNNPNIYAYVWNANYQVDVFGLAVGDRNNIPRIEQGNLKEGWEHIDARHITGNHPNGTGDLFEPGTSRQNLENAARKIIKKGKRVTVDITRRMQTFEMKIKIQGNKKRTSSNDS</sequence>
<reference evidence="3 4" key="1">
    <citation type="submission" date="2024-04" db="EMBL/GenBank/DDBJ databases">
        <title>Novel genus in family Flammeovirgaceae.</title>
        <authorList>
            <person name="Nguyen T.H."/>
            <person name="Vuong T.Q."/>
            <person name="Le H."/>
            <person name="Kim S.-G."/>
        </authorList>
    </citation>
    <scope>NUCLEOTIDE SEQUENCE [LARGE SCALE GENOMIC DNA]</scope>
    <source>
        <strain evidence="3 4">JCM 23209</strain>
    </source>
</reference>
<dbReference type="Pfam" id="PF25023">
    <property type="entry name" value="TEN_YD-shell"/>
    <property type="match status" value="1"/>
</dbReference>
<dbReference type="AlphaFoldDB" id="A0AAW9S7U6"/>
<dbReference type="NCBIfam" id="TIGR03696">
    <property type="entry name" value="Rhs_assc_core"/>
    <property type="match status" value="1"/>
</dbReference>
<dbReference type="InterPro" id="IPR056823">
    <property type="entry name" value="TEN-like_YD-shell"/>
</dbReference>
<dbReference type="PRINTS" id="PR00394">
    <property type="entry name" value="RHSPROTEIN"/>
</dbReference>
<organism evidence="3 4">
    <name type="scientific">Rapidithrix thailandica</name>
    <dbReference type="NCBI Taxonomy" id="413964"/>
    <lineage>
        <taxon>Bacteria</taxon>
        <taxon>Pseudomonadati</taxon>
        <taxon>Bacteroidota</taxon>
        <taxon>Cytophagia</taxon>
        <taxon>Cytophagales</taxon>
        <taxon>Flammeovirgaceae</taxon>
        <taxon>Rapidithrix</taxon>
    </lineage>
</organism>
<keyword evidence="1" id="KW-0677">Repeat</keyword>
<proteinExistence type="predicted"/>
<evidence type="ECO:0000313" key="4">
    <source>
        <dbReference type="Proteomes" id="UP001403385"/>
    </source>
</evidence>